<dbReference type="InterPro" id="IPR010280">
    <property type="entry name" value="U5_MeTrfase_fam"/>
</dbReference>
<feature type="compositionally biased region" description="Basic and acidic residues" evidence="5">
    <location>
        <begin position="1"/>
        <end position="11"/>
    </location>
</feature>
<comment type="caution">
    <text evidence="4">Lacks conserved residue(s) required for the propagation of feature annotation.</text>
</comment>
<dbReference type="CDD" id="cd02440">
    <property type="entry name" value="AdoMet_MTases"/>
    <property type="match status" value="1"/>
</dbReference>
<proteinExistence type="inferred from homology"/>
<evidence type="ECO:0000256" key="4">
    <source>
        <dbReference type="PROSITE-ProRule" id="PRU01024"/>
    </source>
</evidence>
<evidence type="ECO:0000256" key="3">
    <source>
        <dbReference type="ARBA" id="ARBA00022691"/>
    </source>
</evidence>
<dbReference type="PANTHER" id="PTHR11061:SF30">
    <property type="entry name" value="TRNA (URACIL(54)-C(5))-METHYLTRANSFERASE"/>
    <property type="match status" value="1"/>
</dbReference>
<dbReference type="EC" id="2.1.1.190" evidence="7"/>
<name>A0A537JZL5_9BACT</name>
<dbReference type="EMBL" id="VBAK01000131">
    <property type="protein sequence ID" value="TMI88987.1"/>
    <property type="molecule type" value="Genomic_DNA"/>
</dbReference>
<organism evidence="7 8">
    <name type="scientific">Candidatus Segetimicrobium genomatis</name>
    <dbReference type="NCBI Taxonomy" id="2569760"/>
    <lineage>
        <taxon>Bacteria</taxon>
        <taxon>Bacillati</taxon>
        <taxon>Candidatus Sysuimicrobiota</taxon>
        <taxon>Candidatus Sysuimicrobiia</taxon>
        <taxon>Candidatus Sysuimicrobiales</taxon>
        <taxon>Candidatus Segetimicrobiaceae</taxon>
        <taxon>Candidatus Segetimicrobium</taxon>
    </lineage>
</organism>
<dbReference type="PROSITE" id="PS50926">
    <property type="entry name" value="TRAM"/>
    <property type="match status" value="1"/>
</dbReference>
<dbReference type="Proteomes" id="UP000318509">
    <property type="component" value="Unassembled WGS sequence"/>
</dbReference>
<evidence type="ECO:0000256" key="2">
    <source>
        <dbReference type="ARBA" id="ARBA00022679"/>
    </source>
</evidence>
<dbReference type="Gene3D" id="2.40.50.140">
    <property type="entry name" value="Nucleic acid-binding proteins"/>
    <property type="match status" value="1"/>
</dbReference>
<comment type="similarity">
    <text evidence="4">Belongs to the class I-like SAM-binding methyltransferase superfamily. RNA M5U methyltransferase family.</text>
</comment>
<dbReference type="AlphaFoldDB" id="A0A537JZL5"/>
<dbReference type="InterPro" id="IPR012340">
    <property type="entry name" value="NA-bd_OB-fold"/>
</dbReference>
<evidence type="ECO:0000313" key="7">
    <source>
        <dbReference type="EMBL" id="TMI88987.1"/>
    </source>
</evidence>
<dbReference type="PANTHER" id="PTHR11061">
    <property type="entry name" value="RNA M5U METHYLTRANSFERASE"/>
    <property type="match status" value="1"/>
</dbReference>
<dbReference type="InterPro" id="IPR002792">
    <property type="entry name" value="TRAM_dom"/>
</dbReference>
<keyword evidence="2 4" id="KW-0808">Transferase</keyword>
<dbReference type="NCBIfam" id="TIGR00479">
    <property type="entry name" value="rumA"/>
    <property type="match status" value="1"/>
</dbReference>
<evidence type="ECO:0000259" key="6">
    <source>
        <dbReference type="PROSITE" id="PS50926"/>
    </source>
</evidence>
<comment type="caution">
    <text evidence="7">The sequence shown here is derived from an EMBL/GenBank/DDBJ whole genome shotgun (WGS) entry which is preliminary data.</text>
</comment>
<dbReference type="Gene3D" id="2.40.50.1070">
    <property type="match status" value="1"/>
</dbReference>
<dbReference type="GO" id="GO:0070041">
    <property type="term" value="F:rRNA (uridine-C5-)-methyltransferase activity"/>
    <property type="evidence" value="ECO:0007669"/>
    <property type="project" value="TreeGrafter"/>
</dbReference>
<protein>
    <submittedName>
        <fullName evidence="7">23S rRNA (Uracil(1939)-C(5))-methyltransferase RlmD</fullName>
        <ecNumber evidence="7">2.1.1.190</ecNumber>
    </submittedName>
</protein>
<dbReference type="SUPFAM" id="SSF50249">
    <property type="entry name" value="Nucleic acid-binding proteins"/>
    <property type="match status" value="1"/>
</dbReference>
<feature type="region of interest" description="Disordered" evidence="5">
    <location>
        <begin position="1"/>
        <end position="34"/>
    </location>
</feature>
<dbReference type="GO" id="GO:0070475">
    <property type="term" value="P:rRNA base methylation"/>
    <property type="evidence" value="ECO:0007669"/>
    <property type="project" value="TreeGrafter"/>
</dbReference>
<accession>A0A537JZL5</accession>
<dbReference type="InterPro" id="IPR029063">
    <property type="entry name" value="SAM-dependent_MTases_sf"/>
</dbReference>
<evidence type="ECO:0000256" key="5">
    <source>
        <dbReference type="SAM" id="MobiDB-lite"/>
    </source>
</evidence>
<sequence>MSPNPRRRDVPARAPGTGSSGGRQARTPKGRRASGLGIVKGKQVVVRFARMGATGEAVAPMAGHREVAVPYAAPGEQARIRIVGVERGRVRGQLVALQVASPRVVRPLCPHFGRCGGCQWQHLEYPAQLEQKTALVRDALGRARIPSHLVAPAVGWEPPWEFRTHLEAVAGTREGRPVLGFFAWGDGRIVEVQQCPVQHPGNVAALTAVRAAWDTLQPVTAAVRGLLARVAAASGEVMLGLAVTRRLQADERHLVVRALIDRIPHLVGLMEVRAPRRSHLLAGRRAELLWGRPHVAEEVAGVRFHVPMLAEFPVNARGLPGLVEMILTALDPSSADTVVEPDAGIGGYSLHLALAAARVIAVTDASQLDAAWANARLNRITNCQFYARDPVRALEKARRRGPVHLAFLHPPGTGLAPGLPRALRQAGAVRVAYLGRALPALARDAAALAREGFRIRQVQPVDLSPQTSRVHALVTASVE</sequence>
<keyword evidence="1 4" id="KW-0489">Methyltransferase</keyword>
<reference evidence="7 8" key="1">
    <citation type="journal article" date="2019" name="Nat. Microbiol.">
        <title>Mediterranean grassland soil C-N compound turnover is dependent on rainfall and depth, and is mediated by genomically divergent microorganisms.</title>
        <authorList>
            <person name="Diamond S."/>
            <person name="Andeer P.F."/>
            <person name="Li Z."/>
            <person name="Crits-Christoph A."/>
            <person name="Burstein D."/>
            <person name="Anantharaman K."/>
            <person name="Lane K.R."/>
            <person name="Thomas B.C."/>
            <person name="Pan C."/>
            <person name="Northen T.R."/>
            <person name="Banfield J.F."/>
        </authorList>
    </citation>
    <scope>NUCLEOTIDE SEQUENCE [LARGE SCALE GENOMIC DNA]</scope>
    <source>
        <strain evidence="7">NP_3</strain>
    </source>
</reference>
<evidence type="ECO:0000313" key="8">
    <source>
        <dbReference type="Proteomes" id="UP000318509"/>
    </source>
</evidence>
<keyword evidence="3 4" id="KW-0949">S-adenosyl-L-methionine</keyword>
<dbReference type="Gene3D" id="3.40.50.150">
    <property type="entry name" value="Vaccinia Virus protein VP39"/>
    <property type="match status" value="1"/>
</dbReference>
<gene>
    <name evidence="7" type="primary">rlmD</name>
    <name evidence="7" type="ORF">E6H00_11100</name>
</gene>
<dbReference type="PROSITE" id="PS51687">
    <property type="entry name" value="SAM_MT_RNA_M5U"/>
    <property type="match status" value="1"/>
</dbReference>
<feature type="domain" description="TRAM" evidence="6">
    <location>
        <begin position="37"/>
        <end position="96"/>
    </location>
</feature>
<dbReference type="SUPFAM" id="SSF53335">
    <property type="entry name" value="S-adenosyl-L-methionine-dependent methyltransferases"/>
    <property type="match status" value="1"/>
</dbReference>
<evidence type="ECO:0000256" key="1">
    <source>
        <dbReference type="ARBA" id="ARBA00022603"/>
    </source>
</evidence>